<gene>
    <name evidence="19" type="ORF">M8044_000068</name>
</gene>
<dbReference type="InterPro" id="IPR041102">
    <property type="entry name" value="UvrA_inter"/>
</dbReference>
<proteinExistence type="inferred from homology"/>
<dbReference type="Pfam" id="PF17760">
    <property type="entry name" value="UvrA_inter"/>
    <property type="match status" value="1"/>
</dbReference>
<sequence length="963" mass="111113">MCLLNLKKIYKNIFKYKTKKAMLIYPMNNNQMIKIRGARVNNLKNINLDIPKFKFIAVTGVSGSGKSSLVFDTLYQEGKRKYIESLDSASRRFLGNFKKPDVDQIEGLCPSIHIEKKIMSHNIRSNVGTMTEIYDYLRLLYANISIPYHPITNEPIQNQNLEEIAEKILKFQINSKIFILAPYIEEEKGTHKKLLQKLKKDGFLNLIIDDQILSLNNNLPSLDPDKNHNIYIIIDRLKIKKDNKERLYDSLELSFSLVSDKVFIFQDPKIFKFYRNYSKIDNDLIIPKRDIKLFSFKHSYGFCTNCKGIGIKKTIDPKLTVRLDKSIKNGGIIPYFCHKELYTQIHDLKSFCEHNNINMNVPLKKLDTQSLNILLYKNKDKLSKENDNFNTLDMGVINVLEYYYNLENNKNNINWFIDLFMSQKKCNLCLGARLNQGALLFKIQNKNIYELTQLTIENLLVFFQNLKLTNEDKQISNLIFQEILNRLNFLKNIGLDYLTLNHYSKNLSGGEIQRIKLVNQISKKLSGVLYTLDNPSIGLHPKDNEKLIKSLKTIKNLGNTVLVIERDLNTILEADYVIDMGLLSGNKGGEIIAYGSPQEIMQNKQSLTGQYLSGEKIIDIPKQRNPINHHKTIKIKNIYDNNLKNINVIFPLEIFTIITGVSGSGKSTLLQKILSLDLRKQNFVEKLENKKNILLNKYNNIPKIIKIITSSIGKKNKSNLAAYTKIFDNIKNLLASTTEAKIKGYAKNHFSFNNIKGRCEYCSGQGMKKKNMYFLPDVFIKCKKCNGQKFNKEILQIKYKDKNIADILNMKVEEAFLFFANFPIIKFQLKILKEIGLEHIILGQEFTTISDGEFQRIQLAYELAKQKNRNTIYILDEPTIGLHSEDVKKFIDIIHYIIKNQKATIIMIEHNLDVIKNADYIIDLGPQGGPNGGYIMAEGTPEEISRNPQSYTGQYLKKILNLK</sequence>
<dbReference type="PROSITE" id="PS50893">
    <property type="entry name" value="ABC_TRANSPORTER_2"/>
    <property type="match status" value="2"/>
</dbReference>
<dbReference type="Gene3D" id="1.10.8.280">
    <property type="entry name" value="ABC transporter ATPase domain-like"/>
    <property type="match status" value="1"/>
</dbReference>
<dbReference type="PANTHER" id="PTHR43152:SF3">
    <property type="entry name" value="UVRABC SYSTEM PROTEIN A"/>
    <property type="match status" value="1"/>
</dbReference>
<evidence type="ECO:0000256" key="17">
    <source>
        <dbReference type="ARBA" id="ARBA00042156"/>
    </source>
</evidence>
<dbReference type="InterPro" id="IPR017871">
    <property type="entry name" value="ABC_transporter-like_CS"/>
</dbReference>
<dbReference type="InterPro" id="IPR003439">
    <property type="entry name" value="ABC_transporter-like_ATP-bd"/>
</dbReference>
<dbReference type="Pfam" id="PF00005">
    <property type="entry name" value="ABC_tran"/>
    <property type="match status" value="1"/>
</dbReference>
<dbReference type="NCBIfam" id="TIGR00630">
    <property type="entry name" value="uvra"/>
    <property type="match status" value="1"/>
</dbReference>
<evidence type="ECO:0000256" key="6">
    <source>
        <dbReference type="ARBA" id="ARBA00022763"/>
    </source>
</evidence>
<evidence type="ECO:0000256" key="12">
    <source>
        <dbReference type="ARBA" id="ARBA00023125"/>
    </source>
</evidence>
<dbReference type="InterPro" id="IPR041552">
    <property type="entry name" value="UvrA_DNA-bd"/>
</dbReference>
<evidence type="ECO:0000256" key="8">
    <source>
        <dbReference type="ARBA" id="ARBA00022771"/>
    </source>
</evidence>
<keyword evidence="8" id="KW-0863">Zinc-finger</keyword>
<keyword evidence="2" id="KW-0963">Cytoplasm</keyword>
<dbReference type="Pfam" id="PF17755">
    <property type="entry name" value="UvrA_DNA-bind"/>
    <property type="match status" value="1"/>
</dbReference>
<keyword evidence="3" id="KW-0479">Metal-binding</keyword>
<feature type="domain" description="ABC transporter" evidence="18">
    <location>
        <begin position="627"/>
        <end position="957"/>
    </location>
</feature>
<evidence type="ECO:0000256" key="11">
    <source>
        <dbReference type="ARBA" id="ARBA00022881"/>
    </source>
</evidence>
<evidence type="ECO:0000256" key="10">
    <source>
        <dbReference type="ARBA" id="ARBA00022840"/>
    </source>
</evidence>
<name>A0ABT5L9C0_9MOLU</name>
<keyword evidence="4" id="KW-0677">Repeat</keyword>
<reference evidence="19 20" key="1">
    <citation type="journal article" date="2023" name="Plant">
        <title>Draft Genome Sequence Resource of CBPPT1, a 'Candidatus Phytoplasma trifolii'-Related Strain Associated with Potato Purple Top Disease in the Columbia Basin, U.S.A.</title>
        <authorList>
            <person name="Wei W."/>
            <person name="Shao J."/>
            <person name="Bottner-Parker K.D."/>
            <person name="Zhao Y."/>
        </authorList>
    </citation>
    <scope>NUCLEOTIDE SEQUENCE [LARGE SCALE GENOMIC DNA]</scope>
    <source>
        <strain evidence="19 20">CBPPT1</strain>
    </source>
</reference>
<evidence type="ECO:0000256" key="7">
    <source>
        <dbReference type="ARBA" id="ARBA00022769"/>
    </source>
</evidence>
<evidence type="ECO:0000256" key="9">
    <source>
        <dbReference type="ARBA" id="ARBA00022833"/>
    </source>
</evidence>
<keyword evidence="6" id="KW-0227">DNA damage</keyword>
<evidence type="ECO:0000256" key="16">
    <source>
        <dbReference type="ARBA" id="ARBA00039316"/>
    </source>
</evidence>
<keyword evidence="20" id="KW-1185">Reference proteome</keyword>
<dbReference type="Gene3D" id="1.20.1580.10">
    <property type="entry name" value="ABC transporter ATPase like domain"/>
    <property type="match status" value="2"/>
</dbReference>
<keyword evidence="5" id="KW-0547">Nucleotide-binding</keyword>
<dbReference type="PROSITE" id="PS00211">
    <property type="entry name" value="ABC_TRANSPORTER_1"/>
    <property type="match status" value="1"/>
</dbReference>
<comment type="caution">
    <text evidence="19">The sequence shown here is derived from an EMBL/GenBank/DDBJ whole genome shotgun (WGS) entry which is preliminary data.</text>
</comment>
<accession>A0ABT5L9C0</accession>
<dbReference type="Gene3D" id="3.40.50.300">
    <property type="entry name" value="P-loop containing nucleotide triphosphate hydrolases"/>
    <property type="match status" value="2"/>
</dbReference>
<comment type="similarity">
    <text evidence="15">Belongs to the ABC transporter superfamily. UvrA family.</text>
</comment>
<evidence type="ECO:0000256" key="5">
    <source>
        <dbReference type="ARBA" id="ARBA00022741"/>
    </source>
</evidence>
<protein>
    <recommendedName>
        <fullName evidence="16">UvrABC system protein A</fullName>
    </recommendedName>
    <alternativeName>
        <fullName evidence="17">Excinuclease ABC subunit A</fullName>
    </alternativeName>
</protein>
<organism evidence="19 20">
    <name type="scientific">Columbia Basin potato purple top phytoplasma</name>
    <dbReference type="NCBI Taxonomy" id="307134"/>
    <lineage>
        <taxon>Bacteria</taxon>
        <taxon>Bacillati</taxon>
        <taxon>Mycoplasmatota</taxon>
        <taxon>Mollicutes</taxon>
        <taxon>Acholeplasmatales</taxon>
        <taxon>Acholeplasmataceae</taxon>
        <taxon>Candidatus Phytoplasma</taxon>
        <taxon>16SrVI (Clover proliferation group)</taxon>
    </lineage>
</organism>
<keyword evidence="13" id="KW-0234">DNA repair</keyword>
<comment type="subcellular location">
    <subcellularLocation>
        <location evidence="1">Cytoplasm</location>
    </subcellularLocation>
</comment>
<evidence type="ECO:0000256" key="1">
    <source>
        <dbReference type="ARBA" id="ARBA00004496"/>
    </source>
</evidence>
<evidence type="ECO:0000256" key="3">
    <source>
        <dbReference type="ARBA" id="ARBA00022723"/>
    </source>
</evidence>
<evidence type="ECO:0000256" key="2">
    <source>
        <dbReference type="ARBA" id="ARBA00022490"/>
    </source>
</evidence>
<keyword evidence="10" id="KW-0067">ATP-binding</keyword>
<evidence type="ECO:0000256" key="4">
    <source>
        <dbReference type="ARBA" id="ARBA00022737"/>
    </source>
</evidence>
<evidence type="ECO:0000259" key="18">
    <source>
        <dbReference type="PROSITE" id="PS50893"/>
    </source>
</evidence>
<keyword evidence="12" id="KW-0238">DNA-binding</keyword>
<dbReference type="InterPro" id="IPR004602">
    <property type="entry name" value="UvrA"/>
</dbReference>
<dbReference type="InterPro" id="IPR013815">
    <property type="entry name" value="ATP_grasp_subdomain_1"/>
</dbReference>
<evidence type="ECO:0000256" key="15">
    <source>
        <dbReference type="ARBA" id="ARBA00038000"/>
    </source>
</evidence>
<evidence type="ECO:0000313" key="19">
    <source>
        <dbReference type="EMBL" id="MDC9031849.1"/>
    </source>
</evidence>
<keyword evidence="9" id="KW-0862">Zinc</keyword>
<dbReference type="InterPro" id="IPR027417">
    <property type="entry name" value="P-loop_NTPase"/>
</dbReference>
<keyword evidence="14" id="KW-0742">SOS response</keyword>
<dbReference type="Gene3D" id="3.30.1490.20">
    <property type="entry name" value="ATP-grasp fold, A domain"/>
    <property type="match status" value="1"/>
</dbReference>
<dbReference type="PANTHER" id="PTHR43152">
    <property type="entry name" value="UVRABC SYSTEM PROTEIN A"/>
    <property type="match status" value="1"/>
</dbReference>
<keyword evidence="7" id="KW-0228">DNA excision</keyword>
<evidence type="ECO:0000313" key="20">
    <source>
        <dbReference type="Proteomes" id="UP001221763"/>
    </source>
</evidence>
<keyword evidence="11" id="KW-0267">Excision nuclease</keyword>
<evidence type="ECO:0000256" key="14">
    <source>
        <dbReference type="ARBA" id="ARBA00023236"/>
    </source>
</evidence>
<dbReference type="Proteomes" id="UP001221763">
    <property type="component" value="Unassembled WGS sequence"/>
</dbReference>
<evidence type="ECO:0000256" key="13">
    <source>
        <dbReference type="ARBA" id="ARBA00023204"/>
    </source>
</evidence>
<dbReference type="EMBL" id="JANHJP010000001">
    <property type="protein sequence ID" value="MDC9031849.1"/>
    <property type="molecule type" value="Genomic_DNA"/>
</dbReference>
<feature type="domain" description="ABC transporter" evidence="18">
    <location>
        <begin position="27"/>
        <end position="292"/>
    </location>
</feature>
<dbReference type="SUPFAM" id="SSF52540">
    <property type="entry name" value="P-loop containing nucleoside triphosphate hydrolases"/>
    <property type="match status" value="2"/>
</dbReference>